<dbReference type="PANTHER" id="PTHR37825:SF1">
    <property type="entry name" value="TRNA(MET) CYTIDINE ACETATE LIGASE"/>
    <property type="match status" value="1"/>
</dbReference>
<keyword evidence="3" id="KW-0694">RNA-binding</keyword>
<feature type="binding site" evidence="3">
    <location>
        <position position="187"/>
    </location>
    <ligand>
        <name>ATP</name>
        <dbReference type="ChEBI" id="CHEBI:30616"/>
    </ligand>
</feature>
<dbReference type="SUPFAM" id="SSF52374">
    <property type="entry name" value="Nucleotidylyl transferase"/>
    <property type="match status" value="1"/>
</dbReference>
<dbReference type="InterPro" id="IPR014729">
    <property type="entry name" value="Rossmann-like_a/b/a_fold"/>
</dbReference>
<keyword evidence="3" id="KW-0067">ATP-binding</keyword>
<evidence type="ECO:0000256" key="1">
    <source>
        <dbReference type="ARBA" id="ARBA00022598"/>
    </source>
</evidence>
<comment type="catalytic activity">
    <reaction evidence="3">
        <text>cytidine(34) in elongator tRNA(Met) + acetate + ATP = N(4)-acetylcytidine(34) in elongator tRNA(Met) + AMP + diphosphate</text>
        <dbReference type="Rhea" id="RHEA:58144"/>
        <dbReference type="Rhea" id="RHEA-COMP:10693"/>
        <dbReference type="Rhea" id="RHEA-COMP:10694"/>
        <dbReference type="ChEBI" id="CHEBI:30089"/>
        <dbReference type="ChEBI" id="CHEBI:30616"/>
        <dbReference type="ChEBI" id="CHEBI:33019"/>
        <dbReference type="ChEBI" id="CHEBI:74900"/>
        <dbReference type="ChEBI" id="CHEBI:82748"/>
        <dbReference type="ChEBI" id="CHEBI:456215"/>
    </reaction>
</comment>
<evidence type="ECO:0000256" key="2">
    <source>
        <dbReference type="ARBA" id="ARBA00022694"/>
    </source>
</evidence>
<feature type="binding site" evidence="3">
    <location>
        <position position="101"/>
    </location>
    <ligand>
        <name>ATP</name>
        <dbReference type="ChEBI" id="CHEBI:30616"/>
    </ligand>
</feature>
<keyword evidence="3" id="KW-0820">tRNA-binding</keyword>
<dbReference type="HAMAP" id="MF_01539">
    <property type="entry name" value="TmcAL"/>
    <property type="match status" value="1"/>
</dbReference>
<feature type="binding site" evidence="3">
    <location>
        <begin position="7"/>
        <end position="20"/>
    </location>
    <ligand>
        <name>ATP</name>
        <dbReference type="ChEBI" id="CHEBI:30616"/>
    </ligand>
</feature>
<accession>A0ABV7ABF7</accession>
<keyword evidence="1 3" id="KW-0436">Ligase</keyword>
<organism evidence="4 5">
    <name type="scientific">Virgibacillus sediminis</name>
    <dbReference type="NCBI Taxonomy" id="202260"/>
    <lineage>
        <taxon>Bacteria</taxon>
        <taxon>Bacillati</taxon>
        <taxon>Bacillota</taxon>
        <taxon>Bacilli</taxon>
        <taxon>Bacillales</taxon>
        <taxon>Bacillaceae</taxon>
        <taxon>Virgibacillus</taxon>
    </lineage>
</organism>
<feature type="binding site" evidence="3">
    <location>
        <position position="162"/>
    </location>
    <ligand>
        <name>ATP</name>
        <dbReference type="ChEBI" id="CHEBI:30616"/>
    </ligand>
</feature>
<sequence>MKACGLIVEYNPFHNGHLYHLKEAREISGAECMIAVMSGNFLQRGEPAIMDKHYRAKAALIAGADLVLELPYPFAVQSSDLFAKGAVFTLAQIGASTLCFGSESGNINDFISSYHNFRKNEREYQQSLKDHLQQGLSFPEASRHAYQTIGLTGQSMDLTKPNNILGFSYVKTIFENGLKITPLTIKRTNNHYHDQAITGAISSATSIRKVILEAGRITEEVAEALPKVSLAQLEAYRKAASTWHHWEKYFNLLHYKVMTMNTEQIADIQGVDEGLEYRIKKTAKQAESMHEWMHAIKTKRYTWTRLQRMFTHLLTNTTKGEMEEIPSLAPLPYIRLLGMSQTGQRYIHQVKKQLETPLITKIKRNGDPLLAMEERAAQAYYSILPPAQRRKFHQQELEPPLRI</sequence>
<proteinExistence type="inferred from homology"/>
<comment type="function">
    <text evidence="3">Catalyzes the formation of N(4)-acetylcytidine (ac(4)C) at the wobble position of elongator tRNA(Met), using acetate and ATP as substrates. First activates an acetate ion to form acetyladenylate (Ac-AMP) and then transfers the acetyl group to tRNA to form ac(4)C34.</text>
</comment>
<name>A0ABV7ABF7_9BACI</name>
<evidence type="ECO:0000313" key="4">
    <source>
        <dbReference type="EMBL" id="MFC2950213.1"/>
    </source>
</evidence>
<dbReference type="RefSeq" id="WP_390308301.1">
    <property type="nucleotide sequence ID" value="NZ_JBHRRZ010000040.1"/>
</dbReference>
<protein>
    <recommendedName>
        <fullName evidence="3">tRNA(Met) cytidine acetate ligase</fullName>
        <ecNumber evidence="3">6.3.4.-</ecNumber>
    </recommendedName>
</protein>
<comment type="similarity">
    <text evidence="3">Belongs to the TmcAL family.</text>
</comment>
<dbReference type="EC" id="6.3.4.-" evidence="3"/>
<dbReference type="NCBIfam" id="NF010191">
    <property type="entry name" value="PRK13670.1"/>
    <property type="match status" value="1"/>
</dbReference>
<evidence type="ECO:0000256" key="3">
    <source>
        <dbReference type="HAMAP-Rule" id="MF_01539"/>
    </source>
</evidence>
<comment type="caution">
    <text evidence="3">Lacks conserved residue(s) required for the propagation of feature annotation.</text>
</comment>
<comment type="caution">
    <text evidence="4">The sequence shown here is derived from an EMBL/GenBank/DDBJ whole genome shotgun (WGS) entry which is preliminary data.</text>
</comment>
<dbReference type="PANTHER" id="PTHR37825">
    <property type="entry name" value="TRNA(MET) CYTIDINE ACETATE LIGASE"/>
    <property type="match status" value="1"/>
</dbReference>
<gene>
    <name evidence="3" type="primary">tmcAL</name>
    <name evidence="4" type="ORF">ACFODW_17960</name>
</gene>
<dbReference type="InterPro" id="IPR008513">
    <property type="entry name" value="tRNA(Met)_cyd_acetate_ligase"/>
</dbReference>
<dbReference type="Proteomes" id="UP001595387">
    <property type="component" value="Unassembled WGS sequence"/>
</dbReference>
<evidence type="ECO:0000313" key="5">
    <source>
        <dbReference type="Proteomes" id="UP001595387"/>
    </source>
</evidence>
<keyword evidence="5" id="KW-1185">Reference proteome</keyword>
<dbReference type="Pfam" id="PF05636">
    <property type="entry name" value="HIGH_NTase1"/>
    <property type="match status" value="1"/>
</dbReference>
<dbReference type="EMBL" id="JBHRRZ010000040">
    <property type="protein sequence ID" value="MFC2950213.1"/>
    <property type="molecule type" value="Genomic_DNA"/>
</dbReference>
<keyword evidence="3" id="KW-0547">Nucleotide-binding</keyword>
<reference evidence="5" key="1">
    <citation type="journal article" date="2019" name="Int. J. Syst. Evol. Microbiol.">
        <title>The Global Catalogue of Microorganisms (GCM) 10K type strain sequencing project: providing services to taxonomists for standard genome sequencing and annotation.</title>
        <authorList>
            <consortium name="The Broad Institute Genomics Platform"/>
            <consortium name="The Broad Institute Genome Sequencing Center for Infectious Disease"/>
            <person name="Wu L."/>
            <person name="Ma J."/>
        </authorList>
    </citation>
    <scope>NUCLEOTIDE SEQUENCE [LARGE SCALE GENOMIC DNA]</scope>
    <source>
        <strain evidence="5">KCTC 13193</strain>
    </source>
</reference>
<dbReference type="Gene3D" id="3.40.50.620">
    <property type="entry name" value="HUPs"/>
    <property type="match status" value="1"/>
</dbReference>
<keyword evidence="2 3" id="KW-0819">tRNA processing</keyword>
<keyword evidence="3" id="KW-0963">Cytoplasm</keyword>
<comment type="subcellular location">
    <subcellularLocation>
        <location evidence="3">Cytoplasm</location>
    </subcellularLocation>
</comment>